<evidence type="ECO:0000256" key="3">
    <source>
        <dbReference type="ARBA" id="ARBA00023125"/>
    </source>
</evidence>
<feature type="domain" description="ParB-like N-terminal" evidence="6">
    <location>
        <begin position="53"/>
        <end position="143"/>
    </location>
</feature>
<evidence type="ECO:0000313" key="8">
    <source>
        <dbReference type="Proteomes" id="UP000552700"/>
    </source>
</evidence>
<reference evidence="7 8" key="1">
    <citation type="submission" date="2020-08" db="EMBL/GenBank/DDBJ databases">
        <title>Genomic Encyclopedia of Type Strains, Phase IV (KMG-IV): sequencing the most valuable type-strain genomes for metagenomic binning, comparative biology and taxonomic classification.</title>
        <authorList>
            <person name="Goeker M."/>
        </authorList>
    </citation>
    <scope>NUCLEOTIDE SEQUENCE [LARGE SCALE GENOMIC DNA]</scope>
    <source>
        <strain evidence="7 8">DSM 102255</strain>
    </source>
</reference>
<keyword evidence="3" id="KW-0238">DNA-binding</keyword>
<dbReference type="InterPro" id="IPR041468">
    <property type="entry name" value="HTH_ParB/Spo0J"/>
</dbReference>
<evidence type="ECO:0000256" key="5">
    <source>
        <dbReference type="SAM" id="MobiDB-lite"/>
    </source>
</evidence>
<name>A0A841J6B2_9SPHN</name>
<accession>A0A841J6B2</accession>
<dbReference type="CDD" id="cd16393">
    <property type="entry name" value="SPO0J_N"/>
    <property type="match status" value="1"/>
</dbReference>
<protein>
    <submittedName>
        <fullName evidence="7">ParB family chromosome partitioning protein</fullName>
    </submittedName>
</protein>
<dbReference type="InterPro" id="IPR004437">
    <property type="entry name" value="ParB/RepB/Spo0J"/>
</dbReference>
<dbReference type="Pfam" id="PF02195">
    <property type="entry name" value="ParB_N"/>
    <property type="match status" value="1"/>
</dbReference>
<dbReference type="SMART" id="SM00470">
    <property type="entry name" value="ParB"/>
    <property type="match status" value="1"/>
</dbReference>
<dbReference type="InterPro" id="IPR036086">
    <property type="entry name" value="ParB/Sulfiredoxin_sf"/>
</dbReference>
<dbReference type="SUPFAM" id="SSF110849">
    <property type="entry name" value="ParB/Sulfiredoxin"/>
    <property type="match status" value="1"/>
</dbReference>
<organism evidence="7 8">
    <name type="scientific">Sphingobium subterraneum</name>
    <dbReference type="NCBI Taxonomy" id="627688"/>
    <lineage>
        <taxon>Bacteria</taxon>
        <taxon>Pseudomonadati</taxon>
        <taxon>Pseudomonadota</taxon>
        <taxon>Alphaproteobacteria</taxon>
        <taxon>Sphingomonadales</taxon>
        <taxon>Sphingomonadaceae</taxon>
        <taxon>Sphingobium</taxon>
    </lineage>
</organism>
<dbReference type="GO" id="GO:0003677">
    <property type="term" value="F:DNA binding"/>
    <property type="evidence" value="ECO:0007669"/>
    <property type="project" value="UniProtKB-KW"/>
</dbReference>
<dbReference type="AlphaFoldDB" id="A0A841J6B2"/>
<evidence type="ECO:0000313" key="7">
    <source>
        <dbReference type="EMBL" id="MBB6124075.1"/>
    </source>
</evidence>
<dbReference type="FunFam" id="1.10.10.2830:FF:000001">
    <property type="entry name" value="Chromosome partitioning protein ParB"/>
    <property type="match status" value="1"/>
</dbReference>
<dbReference type="InterPro" id="IPR003115">
    <property type="entry name" value="ParB_N"/>
</dbReference>
<dbReference type="FunFam" id="3.90.1530.30:FF:000001">
    <property type="entry name" value="Chromosome partitioning protein ParB"/>
    <property type="match status" value="1"/>
</dbReference>
<dbReference type="InterPro" id="IPR050336">
    <property type="entry name" value="Chromosome_partition/occlusion"/>
</dbReference>
<sequence>MSDPVQEGSTKPSRVTRRPHGLGRGLSALLGEVAQEESIAATPQEGASNKSVQAIDISRISGHPDQPRRQFDEQALQELADSIARRGVIQPIVVRPLAGGGYQIVAGERRWRAAQRAQLHRIPAIVREFDDAETLEVALVENIQRQDLNPMEEAQAYARLIAEYGHSQEALGRLMGKSRSHVANLVRLLDLPVAVQQAVRDGQMSMGHARALIGLDDAETIARQIIDKGLSVREVEALVQRAKKTASGKSGSGSAAGNGVSRDADIAAIERHLADILGLKVQIGFTKAGAGTVTLHYSTLDQLDMLCQRLSGEPI</sequence>
<dbReference type="InterPro" id="IPR057240">
    <property type="entry name" value="ParB_dimer_C"/>
</dbReference>
<dbReference type="RefSeq" id="WP_184079720.1">
    <property type="nucleotide sequence ID" value="NZ_JACIJP010000002.1"/>
</dbReference>
<dbReference type="EMBL" id="JACIJP010000002">
    <property type="protein sequence ID" value="MBB6124075.1"/>
    <property type="molecule type" value="Genomic_DNA"/>
</dbReference>
<dbReference type="PANTHER" id="PTHR33375">
    <property type="entry name" value="CHROMOSOME-PARTITIONING PROTEIN PARB-RELATED"/>
    <property type="match status" value="1"/>
</dbReference>
<dbReference type="GO" id="GO:0005694">
    <property type="term" value="C:chromosome"/>
    <property type="evidence" value="ECO:0007669"/>
    <property type="project" value="TreeGrafter"/>
</dbReference>
<dbReference type="Pfam" id="PF17762">
    <property type="entry name" value="HTH_ParB"/>
    <property type="match status" value="1"/>
</dbReference>
<dbReference type="NCBIfam" id="TIGR00180">
    <property type="entry name" value="parB_part"/>
    <property type="match status" value="1"/>
</dbReference>
<evidence type="ECO:0000256" key="1">
    <source>
        <dbReference type="ARBA" id="ARBA00006295"/>
    </source>
</evidence>
<comment type="similarity">
    <text evidence="1">Belongs to the ParB family.</text>
</comment>
<comment type="function">
    <text evidence="4">Involved in chromosome partition. Localize to both poles of the predivisional cell following completion of DNA replication. Binds to the DNA origin of replication.</text>
</comment>
<dbReference type="Proteomes" id="UP000552700">
    <property type="component" value="Unassembled WGS sequence"/>
</dbReference>
<dbReference type="Gene3D" id="3.90.1530.30">
    <property type="match status" value="1"/>
</dbReference>
<evidence type="ECO:0000256" key="4">
    <source>
        <dbReference type="ARBA" id="ARBA00025472"/>
    </source>
</evidence>
<dbReference type="Gene3D" id="1.10.10.2830">
    <property type="match status" value="1"/>
</dbReference>
<proteinExistence type="inferred from homology"/>
<dbReference type="Pfam" id="PF23552">
    <property type="entry name" value="ParB_C"/>
    <property type="match status" value="1"/>
</dbReference>
<keyword evidence="8" id="KW-1185">Reference proteome</keyword>
<comment type="caution">
    <text evidence="7">The sequence shown here is derived from an EMBL/GenBank/DDBJ whole genome shotgun (WGS) entry which is preliminary data.</text>
</comment>
<dbReference type="GO" id="GO:0007059">
    <property type="term" value="P:chromosome segregation"/>
    <property type="evidence" value="ECO:0007669"/>
    <property type="project" value="UniProtKB-KW"/>
</dbReference>
<feature type="region of interest" description="Disordered" evidence="5">
    <location>
        <begin position="1"/>
        <end position="23"/>
    </location>
</feature>
<keyword evidence="2" id="KW-0159">Chromosome partition</keyword>
<dbReference type="PANTHER" id="PTHR33375:SF1">
    <property type="entry name" value="CHROMOSOME-PARTITIONING PROTEIN PARB-RELATED"/>
    <property type="match status" value="1"/>
</dbReference>
<dbReference type="SUPFAM" id="SSF109709">
    <property type="entry name" value="KorB DNA-binding domain-like"/>
    <property type="match status" value="1"/>
</dbReference>
<evidence type="ECO:0000256" key="2">
    <source>
        <dbReference type="ARBA" id="ARBA00022829"/>
    </source>
</evidence>
<evidence type="ECO:0000259" key="6">
    <source>
        <dbReference type="SMART" id="SM00470"/>
    </source>
</evidence>
<gene>
    <name evidence="7" type="ORF">FHS92_001804</name>
</gene>